<gene>
    <name evidence="2" type="ORF">MKO06_08685</name>
</gene>
<comment type="caution">
    <text evidence="2">The sequence shown here is derived from an EMBL/GenBank/DDBJ whole genome shotgun (WGS) entry which is preliminary data.</text>
</comment>
<keyword evidence="1" id="KW-0732">Signal</keyword>
<evidence type="ECO:0000313" key="3">
    <source>
        <dbReference type="Proteomes" id="UP001155280"/>
    </source>
</evidence>
<feature type="signal peptide" evidence="1">
    <location>
        <begin position="1"/>
        <end position="28"/>
    </location>
</feature>
<dbReference type="EMBL" id="JANCNS010000002">
    <property type="protein sequence ID" value="MCP9199980.1"/>
    <property type="molecule type" value="Genomic_DNA"/>
</dbReference>
<organism evidence="2 3">
    <name type="scientific">Christiangramia oceanisediminis</name>
    <dbReference type="NCBI Taxonomy" id="2920386"/>
    <lineage>
        <taxon>Bacteria</taxon>
        <taxon>Pseudomonadati</taxon>
        <taxon>Bacteroidota</taxon>
        <taxon>Flavobacteriia</taxon>
        <taxon>Flavobacteriales</taxon>
        <taxon>Flavobacteriaceae</taxon>
        <taxon>Christiangramia</taxon>
    </lineage>
</organism>
<evidence type="ECO:0000256" key="1">
    <source>
        <dbReference type="SAM" id="SignalP"/>
    </source>
</evidence>
<reference evidence="2" key="1">
    <citation type="submission" date="2022-07" db="EMBL/GenBank/DDBJ databases">
        <title>Gramela sediminis sp. nov., isolated from deep-sea sediment of the Indian Ocean.</title>
        <authorList>
            <person name="Shi H."/>
        </authorList>
    </citation>
    <scope>NUCLEOTIDE SEQUENCE</scope>
    <source>
        <strain evidence="2">GC03-9</strain>
    </source>
</reference>
<proteinExistence type="predicted"/>
<sequence length="136" mass="15640">MVKFLGHFRIMKYHKIFLLLLFINSAYAQDIPSKTELENEIIGTWHLEKSPEDKIVFFKDGTLKRFIGDILKSTSHYKITKDCNGEQLLDNWFLKETDSDGVSNCVYIEGINANNNGILSLMTTSQGKIVIYTKED</sequence>
<evidence type="ECO:0000313" key="2">
    <source>
        <dbReference type="EMBL" id="MCP9199980.1"/>
    </source>
</evidence>
<keyword evidence="3" id="KW-1185">Reference proteome</keyword>
<dbReference type="Proteomes" id="UP001155280">
    <property type="component" value="Unassembled WGS sequence"/>
</dbReference>
<name>A0A9X2KWI5_9FLAO</name>
<dbReference type="AlphaFoldDB" id="A0A9X2KWI5"/>
<feature type="chain" id="PRO_5040765293" description="Lipocalin-like domain-containing protein" evidence="1">
    <location>
        <begin position="29"/>
        <end position="136"/>
    </location>
</feature>
<evidence type="ECO:0008006" key="4">
    <source>
        <dbReference type="Google" id="ProtNLM"/>
    </source>
</evidence>
<dbReference type="RefSeq" id="WP_241551791.1">
    <property type="nucleotide sequence ID" value="NZ_JANCNS010000002.1"/>
</dbReference>
<accession>A0A9X2KWI5</accession>
<protein>
    <recommendedName>
        <fullName evidence="4">Lipocalin-like domain-containing protein</fullName>
    </recommendedName>
</protein>